<reference evidence="1 2" key="1">
    <citation type="submission" date="2015-12" db="EMBL/GenBank/DDBJ databases">
        <title>Draft genome sequence of Moniliophthora roreri, the causal agent of frosty pod rot of cacao.</title>
        <authorList>
            <person name="Aime M.C."/>
            <person name="Diaz-Valderrama J.R."/>
            <person name="Kijpornyongpan T."/>
            <person name="Phillips-Mora W."/>
        </authorList>
    </citation>
    <scope>NUCLEOTIDE SEQUENCE [LARGE SCALE GENOMIC DNA]</scope>
    <source>
        <strain evidence="1 2">MCA 2952</strain>
    </source>
</reference>
<evidence type="ECO:0000313" key="1">
    <source>
        <dbReference type="EMBL" id="KTB38565.1"/>
    </source>
</evidence>
<gene>
    <name evidence="1" type="ORF">WG66_8861</name>
</gene>
<name>A0A0W0FQP8_MONRR</name>
<organism evidence="1 2">
    <name type="scientific">Moniliophthora roreri</name>
    <name type="common">Frosty pod rot fungus</name>
    <name type="synonym">Monilia roreri</name>
    <dbReference type="NCBI Taxonomy" id="221103"/>
    <lineage>
        <taxon>Eukaryota</taxon>
        <taxon>Fungi</taxon>
        <taxon>Dikarya</taxon>
        <taxon>Basidiomycota</taxon>
        <taxon>Agaricomycotina</taxon>
        <taxon>Agaricomycetes</taxon>
        <taxon>Agaricomycetidae</taxon>
        <taxon>Agaricales</taxon>
        <taxon>Marasmiineae</taxon>
        <taxon>Marasmiaceae</taxon>
        <taxon>Moniliophthora</taxon>
    </lineage>
</organism>
<accession>A0A0W0FQP8</accession>
<dbReference type="Proteomes" id="UP000054988">
    <property type="component" value="Unassembled WGS sequence"/>
</dbReference>
<comment type="caution">
    <text evidence="1">The sequence shown here is derived from an EMBL/GenBank/DDBJ whole genome shotgun (WGS) entry which is preliminary data.</text>
</comment>
<dbReference type="EMBL" id="LATX01001752">
    <property type="protein sequence ID" value="KTB38565.1"/>
    <property type="molecule type" value="Genomic_DNA"/>
</dbReference>
<protein>
    <submittedName>
        <fullName evidence="1">Uncharacterized protein</fullName>
    </submittedName>
</protein>
<proteinExistence type="predicted"/>
<sequence>MKMGSTVFVTGYTGDTLTLSSNNEMKALRLVVETFSQDFTFDFGFEL</sequence>
<dbReference type="AlphaFoldDB" id="A0A0W0FQP8"/>
<evidence type="ECO:0000313" key="2">
    <source>
        <dbReference type="Proteomes" id="UP000054988"/>
    </source>
</evidence>